<dbReference type="Proteomes" id="UP000606653">
    <property type="component" value="Unassembled WGS sequence"/>
</dbReference>
<comment type="caution">
    <text evidence="7">The sequence shown here is derived from an EMBL/GenBank/DDBJ whole genome shotgun (WGS) entry which is preliminary data.</text>
</comment>
<organism evidence="7 8">
    <name type="scientific">Saccharibacillus kuerlensis</name>
    <dbReference type="NCBI Taxonomy" id="459527"/>
    <lineage>
        <taxon>Bacteria</taxon>
        <taxon>Bacillati</taxon>
        <taxon>Bacillota</taxon>
        <taxon>Bacilli</taxon>
        <taxon>Bacillales</taxon>
        <taxon>Paenibacillaceae</taxon>
        <taxon>Saccharibacillus</taxon>
    </lineage>
</organism>
<keyword evidence="8" id="KW-1185">Reference proteome</keyword>
<dbReference type="SUPFAM" id="SSF47413">
    <property type="entry name" value="lambda repressor-like DNA-binding domains"/>
    <property type="match status" value="1"/>
</dbReference>
<dbReference type="InterPro" id="IPR000843">
    <property type="entry name" value="HTH_LacI"/>
</dbReference>
<evidence type="ECO:0000256" key="1">
    <source>
        <dbReference type="ARBA" id="ARBA00022491"/>
    </source>
</evidence>
<evidence type="ECO:0000256" key="2">
    <source>
        <dbReference type="ARBA" id="ARBA00023015"/>
    </source>
</evidence>
<dbReference type="InterPro" id="IPR046335">
    <property type="entry name" value="LacI/GalR-like_sensor"/>
</dbReference>
<dbReference type="CDD" id="cd01392">
    <property type="entry name" value="HTH_LacI"/>
    <property type="match status" value="1"/>
</dbReference>
<dbReference type="PANTHER" id="PTHR30146">
    <property type="entry name" value="LACI-RELATED TRANSCRIPTIONAL REPRESSOR"/>
    <property type="match status" value="1"/>
</dbReference>
<evidence type="ECO:0000256" key="4">
    <source>
        <dbReference type="ARBA" id="ARBA00023163"/>
    </source>
</evidence>
<gene>
    <name evidence="7" type="primary">purR</name>
    <name evidence="7" type="ORF">GCM10010969_34540</name>
</gene>
<keyword evidence="3" id="KW-0238">DNA-binding</keyword>
<feature type="domain" description="HTH lacI-type" evidence="6">
    <location>
        <begin position="5"/>
        <end position="61"/>
    </location>
</feature>
<reference evidence="8" key="1">
    <citation type="journal article" date="2019" name="Int. J. Syst. Evol. Microbiol.">
        <title>The Global Catalogue of Microorganisms (GCM) 10K type strain sequencing project: providing services to taxonomists for standard genome sequencing and annotation.</title>
        <authorList>
            <consortium name="The Broad Institute Genomics Platform"/>
            <consortium name="The Broad Institute Genome Sequencing Center for Infectious Disease"/>
            <person name="Wu L."/>
            <person name="Ma J."/>
        </authorList>
    </citation>
    <scope>NUCLEOTIDE SEQUENCE [LARGE SCALE GENOMIC DNA]</scope>
    <source>
        <strain evidence="8">CGMCC 1.6964</strain>
    </source>
</reference>
<name>A0ABQ2L889_9BACL</name>
<evidence type="ECO:0000313" key="8">
    <source>
        <dbReference type="Proteomes" id="UP000606653"/>
    </source>
</evidence>
<dbReference type="PROSITE" id="PS50932">
    <property type="entry name" value="HTH_LACI_2"/>
    <property type="match status" value="1"/>
</dbReference>
<evidence type="ECO:0000256" key="3">
    <source>
        <dbReference type="ARBA" id="ARBA00023125"/>
    </source>
</evidence>
<accession>A0ABQ2L889</accession>
<dbReference type="Pfam" id="PF00356">
    <property type="entry name" value="LacI"/>
    <property type="match status" value="1"/>
</dbReference>
<keyword evidence="1" id="KW-0678">Repressor</keyword>
<evidence type="ECO:0000259" key="6">
    <source>
        <dbReference type="PROSITE" id="PS50932"/>
    </source>
</evidence>
<dbReference type="PANTHER" id="PTHR30146:SF148">
    <property type="entry name" value="HTH-TYPE TRANSCRIPTIONAL REPRESSOR PURR-RELATED"/>
    <property type="match status" value="1"/>
</dbReference>
<dbReference type="InterPro" id="IPR028082">
    <property type="entry name" value="Peripla_BP_I"/>
</dbReference>
<dbReference type="SMART" id="SM00354">
    <property type="entry name" value="HTH_LACI"/>
    <property type="match status" value="1"/>
</dbReference>
<protein>
    <submittedName>
        <fullName evidence="7">LacI family transcriptional regulator</fullName>
    </submittedName>
</protein>
<keyword evidence="4" id="KW-0804">Transcription</keyword>
<feature type="compositionally biased region" description="Basic and acidic residues" evidence="5">
    <location>
        <begin position="359"/>
        <end position="373"/>
    </location>
</feature>
<dbReference type="EMBL" id="BMLN01000012">
    <property type="protein sequence ID" value="GGO06697.1"/>
    <property type="molecule type" value="Genomic_DNA"/>
</dbReference>
<dbReference type="RefSeq" id="WP_018978155.1">
    <property type="nucleotide sequence ID" value="NZ_BMLN01000012.1"/>
</dbReference>
<dbReference type="Gene3D" id="3.40.50.2300">
    <property type="match status" value="2"/>
</dbReference>
<keyword evidence="2" id="KW-0805">Transcription regulation</keyword>
<dbReference type="SUPFAM" id="SSF53822">
    <property type="entry name" value="Periplasmic binding protein-like I"/>
    <property type="match status" value="1"/>
</dbReference>
<feature type="region of interest" description="Disordered" evidence="5">
    <location>
        <begin position="359"/>
        <end position="382"/>
    </location>
</feature>
<dbReference type="Gene3D" id="1.10.260.40">
    <property type="entry name" value="lambda repressor-like DNA-binding domains"/>
    <property type="match status" value="1"/>
</dbReference>
<dbReference type="Pfam" id="PF13377">
    <property type="entry name" value="Peripla_BP_3"/>
    <property type="match status" value="1"/>
</dbReference>
<evidence type="ECO:0000256" key="5">
    <source>
        <dbReference type="SAM" id="MobiDB-lite"/>
    </source>
</evidence>
<dbReference type="InterPro" id="IPR010982">
    <property type="entry name" value="Lambda_DNA-bd_dom_sf"/>
</dbReference>
<sequence>MAKKVTMQQIADQLGVSKFVVSKALSGKGGVSESTRERVIQAASQLGYFTQPHGYGKNRKQPSDPAVPSTRQSVLVLMPNVRFQTPESLYWGKILNGVTETLEENGLGVVIISEQRVDAVTGILNPDGFLGLIGIGQISTPLLLEVHRIGLPMVLVDHEDPLVPSDTVFADNMDASIRLTNHLIGCGHRKLHFLGSTGFSRSFRDRWSGFRAAMEDHGLPVQDRLDPMNTLPTTEKAEFEPELRQWLLKHRKGRTFPTAFVCANDDMALVAARTLTDLGLRVPEDVSLVGFDHIDESGSSSPKLTTVHVPKEAMGRRAALRLLERVRDPKAPLEKILILSELVLRESVSELRESAAELRTESVQKEIRQRNEENGGDAVLSD</sequence>
<evidence type="ECO:0000313" key="7">
    <source>
        <dbReference type="EMBL" id="GGO06697.1"/>
    </source>
</evidence>
<proteinExistence type="predicted"/>